<evidence type="ECO:0000256" key="1">
    <source>
        <dbReference type="SAM" id="MobiDB-lite"/>
    </source>
</evidence>
<name>A0A2S9XHV0_9BACT</name>
<reference evidence="3 4" key="1">
    <citation type="submission" date="2018-03" db="EMBL/GenBank/DDBJ databases">
        <title>Draft Genome Sequences of the Obligatory Marine Myxobacteria Enhygromyxa salina SWB005.</title>
        <authorList>
            <person name="Poehlein A."/>
            <person name="Moghaddam J.A."/>
            <person name="Harms H."/>
            <person name="Alanjari M."/>
            <person name="Koenig G.M."/>
            <person name="Daniel R."/>
            <person name="Schaeberle T.F."/>
        </authorList>
    </citation>
    <scope>NUCLEOTIDE SEQUENCE [LARGE SCALE GENOMIC DNA]</scope>
    <source>
        <strain evidence="3 4">SWB005</strain>
    </source>
</reference>
<dbReference type="Proteomes" id="UP000237968">
    <property type="component" value="Unassembled WGS sequence"/>
</dbReference>
<feature type="compositionally biased region" description="Acidic residues" evidence="1">
    <location>
        <begin position="104"/>
        <end position="124"/>
    </location>
</feature>
<keyword evidence="2" id="KW-0472">Membrane</keyword>
<feature type="compositionally biased region" description="Pro residues" evidence="1">
    <location>
        <begin position="87"/>
        <end position="102"/>
    </location>
</feature>
<evidence type="ECO:0000313" key="4">
    <source>
        <dbReference type="Proteomes" id="UP000237968"/>
    </source>
</evidence>
<sequence length="235" mass="23855">MSLATLGPRSTVFASMLEPPSRAIVSVAVALGLTLAPLTGSAAPPVELSAEDEPVEVAAEPPDELVDAGEPDPLPNVEDEPGEQAEPAPPPAELNPASPPAPALDDDPEPDFDDDEFIDDDDEFIDDDYDSLRDSPEALAARRWIGAGIGATITGAVLVGGAIAMSQTAACDPAAGNNCFADARDRAAVTMGVPGGVLLLGGIAMTVVGALHKRRLAASFALAPGQLGLAVSGRF</sequence>
<feature type="transmembrane region" description="Helical" evidence="2">
    <location>
        <begin position="187"/>
        <end position="211"/>
    </location>
</feature>
<keyword evidence="2" id="KW-1133">Transmembrane helix</keyword>
<keyword evidence="2" id="KW-0812">Transmembrane</keyword>
<proteinExistence type="predicted"/>
<comment type="caution">
    <text evidence="3">The sequence shown here is derived from an EMBL/GenBank/DDBJ whole genome shotgun (WGS) entry which is preliminary data.</text>
</comment>
<gene>
    <name evidence="3" type="ORF">ENSA5_48600</name>
</gene>
<accession>A0A2S9XHV0</accession>
<protein>
    <submittedName>
        <fullName evidence="3">Uncharacterized protein</fullName>
    </submittedName>
</protein>
<feature type="region of interest" description="Disordered" evidence="1">
    <location>
        <begin position="39"/>
        <end position="124"/>
    </location>
</feature>
<feature type="compositionally biased region" description="Acidic residues" evidence="1">
    <location>
        <begin position="49"/>
        <end position="70"/>
    </location>
</feature>
<evidence type="ECO:0000256" key="2">
    <source>
        <dbReference type="SAM" id="Phobius"/>
    </source>
</evidence>
<dbReference type="EMBL" id="PVNK01000209">
    <property type="protein sequence ID" value="PRP92442.1"/>
    <property type="molecule type" value="Genomic_DNA"/>
</dbReference>
<dbReference type="AlphaFoldDB" id="A0A2S9XHV0"/>
<organism evidence="3 4">
    <name type="scientific">Enhygromyxa salina</name>
    <dbReference type="NCBI Taxonomy" id="215803"/>
    <lineage>
        <taxon>Bacteria</taxon>
        <taxon>Pseudomonadati</taxon>
        <taxon>Myxococcota</taxon>
        <taxon>Polyangia</taxon>
        <taxon>Nannocystales</taxon>
        <taxon>Nannocystaceae</taxon>
        <taxon>Enhygromyxa</taxon>
    </lineage>
</organism>
<keyword evidence="4" id="KW-1185">Reference proteome</keyword>
<evidence type="ECO:0000313" key="3">
    <source>
        <dbReference type="EMBL" id="PRP92442.1"/>
    </source>
</evidence>